<protein>
    <submittedName>
        <fullName evidence="2">Uncharacterized protein</fullName>
    </submittedName>
</protein>
<proteinExistence type="predicted"/>
<dbReference type="Proteomes" id="UP000697107">
    <property type="component" value="Unassembled WGS sequence"/>
</dbReference>
<reference evidence="2" key="1">
    <citation type="submission" date="2018-10" db="EMBL/GenBank/DDBJ databases">
        <title>Effector identification in a new, highly contiguous assembly of the strawberry crown rot pathogen Phytophthora cactorum.</title>
        <authorList>
            <person name="Armitage A.D."/>
            <person name="Nellist C.F."/>
            <person name="Bates H."/>
            <person name="Vickerstaff R.J."/>
            <person name="Harrison R.J."/>
        </authorList>
    </citation>
    <scope>NUCLEOTIDE SEQUENCE</scope>
    <source>
        <strain evidence="2">P415</strain>
    </source>
</reference>
<accession>A0A8T1EWS3</accession>
<feature type="region of interest" description="Disordered" evidence="1">
    <location>
        <begin position="22"/>
        <end position="43"/>
    </location>
</feature>
<evidence type="ECO:0000256" key="1">
    <source>
        <dbReference type="SAM" id="MobiDB-lite"/>
    </source>
</evidence>
<dbReference type="EMBL" id="RCML01001390">
    <property type="protein sequence ID" value="KAG2962976.1"/>
    <property type="molecule type" value="Genomic_DNA"/>
</dbReference>
<gene>
    <name evidence="2" type="ORF">PC118_g21135</name>
</gene>
<dbReference type="AlphaFoldDB" id="A0A8T1EWS3"/>
<evidence type="ECO:0000313" key="3">
    <source>
        <dbReference type="Proteomes" id="UP000697107"/>
    </source>
</evidence>
<organism evidence="2 3">
    <name type="scientific">Phytophthora cactorum</name>
    <dbReference type="NCBI Taxonomy" id="29920"/>
    <lineage>
        <taxon>Eukaryota</taxon>
        <taxon>Sar</taxon>
        <taxon>Stramenopiles</taxon>
        <taxon>Oomycota</taxon>
        <taxon>Peronosporomycetes</taxon>
        <taxon>Peronosporales</taxon>
        <taxon>Peronosporaceae</taxon>
        <taxon>Phytophthora</taxon>
    </lineage>
</organism>
<name>A0A8T1EWS3_9STRA</name>
<comment type="caution">
    <text evidence="2">The sequence shown here is derived from an EMBL/GenBank/DDBJ whole genome shotgun (WGS) entry which is preliminary data.</text>
</comment>
<evidence type="ECO:0000313" key="2">
    <source>
        <dbReference type="EMBL" id="KAG2962976.1"/>
    </source>
</evidence>
<sequence>MIPKHLVIKLSAVVGAEKMKRKGSDYFDNNSESDHPEDVTTQSNKLQRVVNATDTAFLATVME</sequence>